<name>A0A7H0VH74_9FLAO</name>
<dbReference type="KEGG" id="chyd:H4K34_04280"/>
<accession>A0A7H0VH74</accession>
<keyword evidence="2" id="KW-0472">Membrane</keyword>
<evidence type="ECO:0000256" key="2">
    <source>
        <dbReference type="SAM" id="Phobius"/>
    </source>
</evidence>
<reference evidence="3 4" key="1">
    <citation type="submission" date="2020-08" db="EMBL/GenBank/DDBJ databases">
        <title>Croceimicrobium hydrocarbonivorans gen. nov., sp. nov., a novel marine bacterium isolated from a bacterial consortium that degrades polyethylene terephthalate.</title>
        <authorList>
            <person name="Liu R."/>
        </authorList>
    </citation>
    <scope>NUCLEOTIDE SEQUENCE [LARGE SCALE GENOMIC DNA]</scope>
    <source>
        <strain evidence="3 4">A20-9</strain>
    </source>
</reference>
<dbReference type="AlphaFoldDB" id="A0A7H0VH74"/>
<keyword evidence="2" id="KW-1133">Transmembrane helix</keyword>
<feature type="transmembrane region" description="Helical" evidence="2">
    <location>
        <begin position="50"/>
        <end position="71"/>
    </location>
</feature>
<keyword evidence="4" id="KW-1185">Reference proteome</keyword>
<keyword evidence="1" id="KW-0175">Coiled coil</keyword>
<feature type="transmembrane region" description="Helical" evidence="2">
    <location>
        <begin position="26"/>
        <end position="44"/>
    </location>
</feature>
<gene>
    <name evidence="3" type="ORF">H4K34_04280</name>
</gene>
<protein>
    <recommendedName>
        <fullName evidence="5">2TM domain-containing protein</fullName>
    </recommendedName>
</protein>
<feature type="coiled-coil region" evidence="1">
    <location>
        <begin position="71"/>
        <end position="98"/>
    </location>
</feature>
<evidence type="ECO:0008006" key="5">
    <source>
        <dbReference type="Google" id="ProtNLM"/>
    </source>
</evidence>
<dbReference type="Proteomes" id="UP000516305">
    <property type="component" value="Chromosome"/>
</dbReference>
<keyword evidence="2" id="KW-0812">Transmembrane</keyword>
<organism evidence="3 4">
    <name type="scientific">Croceimicrobium hydrocarbonivorans</name>
    <dbReference type="NCBI Taxonomy" id="2761580"/>
    <lineage>
        <taxon>Bacteria</taxon>
        <taxon>Pseudomonadati</taxon>
        <taxon>Bacteroidota</taxon>
        <taxon>Flavobacteriia</taxon>
        <taxon>Flavobacteriales</taxon>
        <taxon>Owenweeksiaceae</taxon>
        <taxon>Croceimicrobium</taxon>
    </lineage>
</organism>
<evidence type="ECO:0000313" key="4">
    <source>
        <dbReference type="Proteomes" id="UP000516305"/>
    </source>
</evidence>
<evidence type="ECO:0000256" key="1">
    <source>
        <dbReference type="SAM" id="Coils"/>
    </source>
</evidence>
<proteinExistence type="predicted"/>
<sequence>MPDIQDQISKQGILDPAFRKKKLRMYLIRTAIAIALYWTFWSVSWVPYTLWFYVPINLLGLAMIVVVPRFLESKLRKAEAAMEEAQAIEVEAEIIDEDK</sequence>
<dbReference type="EMBL" id="CP060139">
    <property type="protein sequence ID" value="QNR25072.1"/>
    <property type="molecule type" value="Genomic_DNA"/>
</dbReference>
<dbReference type="RefSeq" id="WP_210759597.1">
    <property type="nucleotide sequence ID" value="NZ_CP060139.1"/>
</dbReference>
<evidence type="ECO:0000313" key="3">
    <source>
        <dbReference type="EMBL" id="QNR25072.1"/>
    </source>
</evidence>